<dbReference type="AlphaFoldDB" id="A0A4Y2S3I0"/>
<dbReference type="OrthoDB" id="6436624at2759"/>
<proteinExistence type="predicted"/>
<protein>
    <recommendedName>
        <fullName evidence="3">Pre-C2HC domain-containing protein</fullName>
    </recommendedName>
</protein>
<keyword evidence="2" id="KW-1185">Reference proteome</keyword>
<comment type="caution">
    <text evidence="1">The sequence shown here is derived from an EMBL/GenBank/DDBJ whole genome shotgun (WGS) entry which is preliminary data.</text>
</comment>
<dbReference type="Proteomes" id="UP000499080">
    <property type="component" value="Unassembled WGS sequence"/>
</dbReference>
<accession>A0A4Y2S3I0</accession>
<reference evidence="1 2" key="1">
    <citation type="journal article" date="2019" name="Sci. Rep.">
        <title>Orb-weaving spider Araneus ventricosus genome elucidates the spidroin gene catalogue.</title>
        <authorList>
            <person name="Kono N."/>
            <person name="Nakamura H."/>
            <person name="Ohtoshi R."/>
            <person name="Moran D.A.P."/>
            <person name="Shinohara A."/>
            <person name="Yoshida Y."/>
            <person name="Fujiwara M."/>
            <person name="Mori M."/>
            <person name="Tomita M."/>
            <person name="Arakawa K."/>
        </authorList>
    </citation>
    <scope>NUCLEOTIDE SEQUENCE [LARGE SCALE GENOMIC DNA]</scope>
</reference>
<sequence length="290" mass="32689">MCFNCSDFFHSARNCKCKPRCIKCNGSHETRMCNIKTKIENPVCINCKEIGHLSSWKGCPKYPVIKNNTPPTYAQKLKSNLQKINYTPTPSMNNATPQIDTDTYEEFVKNMNALRIINDAFSKFPNLIEISEKIKIAKTDMEIPCQREDALGACSARFRQLLAIHVTHPPPIPCSGKDDSGNSYTESWVKNYRKQQTMDLRSCDFISKNERIIDSNQLCIQFQTGQISSLEESGQSPALIDSKRNEISVYLRKIEDAEAALLARGPCPILTCAKHHGPAKDAMMEVETVC</sequence>
<organism evidence="1 2">
    <name type="scientific">Araneus ventricosus</name>
    <name type="common">Orbweaver spider</name>
    <name type="synonym">Epeira ventricosa</name>
    <dbReference type="NCBI Taxonomy" id="182803"/>
    <lineage>
        <taxon>Eukaryota</taxon>
        <taxon>Metazoa</taxon>
        <taxon>Ecdysozoa</taxon>
        <taxon>Arthropoda</taxon>
        <taxon>Chelicerata</taxon>
        <taxon>Arachnida</taxon>
        <taxon>Araneae</taxon>
        <taxon>Araneomorphae</taxon>
        <taxon>Entelegynae</taxon>
        <taxon>Araneoidea</taxon>
        <taxon>Araneidae</taxon>
        <taxon>Araneus</taxon>
    </lineage>
</organism>
<name>A0A4Y2S3I0_ARAVE</name>
<evidence type="ECO:0008006" key="3">
    <source>
        <dbReference type="Google" id="ProtNLM"/>
    </source>
</evidence>
<evidence type="ECO:0000313" key="1">
    <source>
        <dbReference type="EMBL" id="GBN82156.1"/>
    </source>
</evidence>
<evidence type="ECO:0000313" key="2">
    <source>
        <dbReference type="Proteomes" id="UP000499080"/>
    </source>
</evidence>
<dbReference type="EMBL" id="BGPR01019508">
    <property type="protein sequence ID" value="GBN82156.1"/>
    <property type="molecule type" value="Genomic_DNA"/>
</dbReference>
<gene>
    <name evidence="1" type="ORF">AVEN_168834_1</name>
</gene>